<dbReference type="AlphaFoldDB" id="A0A6N6M7D2"/>
<dbReference type="PROSITE" id="PS50110">
    <property type="entry name" value="RESPONSE_REGULATORY"/>
    <property type="match status" value="1"/>
</dbReference>
<dbReference type="PANTHER" id="PTHR44591">
    <property type="entry name" value="STRESS RESPONSE REGULATOR PROTEIN 1"/>
    <property type="match status" value="1"/>
</dbReference>
<dbReference type="SMART" id="SM00448">
    <property type="entry name" value="REC"/>
    <property type="match status" value="1"/>
</dbReference>
<evidence type="ECO:0000259" key="3">
    <source>
        <dbReference type="PROSITE" id="PS50110"/>
    </source>
</evidence>
<evidence type="ECO:0000256" key="2">
    <source>
        <dbReference type="PROSITE-ProRule" id="PRU00169"/>
    </source>
</evidence>
<dbReference type="EMBL" id="WACR01000005">
    <property type="protein sequence ID" value="KAB1064523.1"/>
    <property type="molecule type" value="Genomic_DNA"/>
</dbReference>
<keyword evidence="5" id="KW-1185">Reference proteome</keyword>
<reference evidence="4 5" key="1">
    <citation type="submission" date="2019-09" db="EMBL/GenBank/DDBJ databases">
        <title>Genomes of Cryomorphaceae.</title>
        <authorList>
            <person name="Bowman J.P."/>
        </authorList>
    </citation>
    <scope>NUCLEOTIDE SEQUENCE [LARGE SCALE GENOMIC DNA]</scope>
    <source>
        <strain evidence="4 5">KCTC 52047</strain>
    </source>
</reference>
<comment type="caution">
    <text evidence="4">The sequence shown here is derived from an EMBL/GenBank/DDBJ whole genome shotgun (WGS) entry which is preliminary data.</text>
</comment>
<keyword evidence="1 2" id="KW-0597">Phosphoprotein</keyword>
<evidence type="ECO:0000313" key="4">
    <source>
        <dbReference type="EMBL" id="KAB1064523.1"/>
    </source>
</evidence>
<dbReference type="InterPro" id="IPR001789">
    <property type="entry name" value="Sig_transdc_resp-reg_receiver"/>
</dbReference>
<dbReference type="CDD" id="cd00156">
    <property type="entry name" value="REC"/>
    <property type="match status" value="1"/>
</dbReference>
<sequence length="115" mass="13001">MIRLLLIEDENDSAQLILSFFKRKGLDVQRASKLEEARELLEIFSPDFVLLDLNLPDGSGFEFIPYLKDRFPDCEVVINSAYDTDEEKNKAKSLGVASFISKPLNFSRLSDALGV</sequence>
<feature type="modified residue" description="4-aspartylphosphate" evidence="2">
    <location>
        <position position="52"/>
    </location>
</feature>
<protein>
    <submittedName>
        <fullName evidence="4">Response regulator</fullName>
    </submittedName>
</protein>
<dbReference type="InterPro" id="IPR011006">
    <property type="entry name" value="CheY-like_superfamily"/>
</dbReference>
<feature type="domain" description="Response regulatory" evidence="3">
    <location>
        <begin position="3"/>
        <end position="115"/>
    </location>
</feature>
<dbReference type="GO" id="GO:0000160">
    <property type="term" value="P:phosphorelay signal transduction system"/>
    <property type="evidence" value="ECO:0007669"/>
    <property type="project" value="InterPro"/>
</dbReference>
<dbReference type="InterPro" id="IPR050595">
    <property type="entry name" value="Bact_response_regulator"/>
</dbReference>
<dbReference type="OrthoDB" id="9789181at2"/>
<evidence type="ECO:0000256" key="1">
    <source>
        <dbReference type="ARBA" id="ARBA00022553"/>
    </source>
</evidence>
<dbReference type="Gene3D" id="3.40.50.2300">
    <property type="match status" value="1"/>
</dbReference>
<dbReference type="Proteomes" id="UP000435357">
    <property type="component" value="Unassembled WGS sequence"/>
</dbReference>
<name>A0A6N6M7D2_9FLAO</name>
<dbReference type="PANTHER" id="PTHR44591:SF3">
    <property type="entry name" value="RESPONSE REGULATORY DOMAIN-CONTAINING PROTEIN"/>
    <property type="match status" value="1"/>
</dbReference>
<proteinExistence type="predicted"/>
<accession>A0A6N6M7D2</accession>
<evidence type="ECO:0000313" key="5">
    <source>
        <dbReference type="Proteomes" id="UP000435357"/>
    </source>
</evidence>
<dbReference type="Pfam" id="PF00072">
    <property type="entry name" value="Response_reg"/>
    <property type="match status" value="1"/>
</dbReference>
<dbReference type="SUPFAM" id="SSF52172">
    <property type="entry name" value="CheY-like"/>
    <property type="match status" value="1"/>
</dbReference>
<dbReference type="RefSeq" id="WP_151167781.1">
    <property type="nucleotide sequence ID" value="NZ_WACR01000005.1"/>
</dbReference>
<gene>
    <name evidence="4" type="ORF">F3059_07450</name>
</gene>
<organism evidence="4 5">
    <name type="scientific">Salibacter halophilus</name>
    <dbReference type="NCBI Taxonomy" id="1803916"/>
    <lineage>
        <taxon>Bacteria</taxon>
        <taxon>Pseudomonadati</taxon>
        <taxon>Bacteroidota</taxon>
        <taxon>Flavobacteriia</taxon>
        <taxon>Flavobacteriales</taxon>
        <taxon>Salibacteraceae</taxon>
        <taxon>Salibacter</taxon>
    </lineage>
</organism>